<dbReference type="Proteomes" id="UP000256964">
    <property type="component" value="Unassembled WGS sequence"/>
</dbReference>
<dbReference type="AlphaFoldDB" id="A0A371DJP1"/>
<dbReference type="InterPro" id="IPR036047">
    <property type="entry name" value="F-box-like_dom_sf"/>
</dbReference>
<dbReference type="SUPFAM" id="SSF81383">
    <property type="entry name" value="F-box domain"/>
    <property type="match status" value="1"/>
</dbReference>
<organism evidence="1 2">
    <name type="scientific">Lentinus brumalis</name>
    <dbReference type="NCBI Taxonomy" id="2498619"/>
    <lineage>
        <taxon>Eukaryota</taxon>
        <taxon>Fungi</taxon>
        <taxon>Dikarya</taxon>
        <taxon>Basidiomycota</taxon>
        <taxon>Agaricomycotina</taxon>
        <taxon>Agaricomycetes</taxon>
        <taxon>Polyporales</taxon>
        <taxon>Polyporaceae</taxon>
        <taxon>Lentinus</taxon>
    </lineage>
</organism>
<evidence type="ECO:0008006" key="3">
    <source>
        <dbReference type="Google" id="ProtNLM"/>
    </source>
</evidence>
<evidence type="ECO:0000313" key="1">
    <source>
        <dbReference type="EMBL" id="RDX52750.1"/>
    </source>
</evidence>
<name>A0A371DJP1_9APHY</name>
<dbReference type="EMBL" id="KZ857389">
    <property type="protein sequence ID" value="RDX52750.1"/>
    <property type="molecule type" value="Genomic_DNA"/>
</dbReference>
<sequence>MLSSSNSAARVSGVIIPLPLHAAVSIYIPPLRQLQPQPRDHYFYRMDTMTMFPLEIEFLIINECRDDPGCLAACSLVCRAWHLASRAHLFREVVLKVTSRTRRHLVDLQHILDSSLNSIGDFVDELHLIGDNDDEDAEDASPLAKSLSLEMGVVSSLVRALPRLHTLVVRNLRVVRNGLRLSPDSRPAMRRVEITCVTTTPHSRGRADDLCTLLHLFSSIHTLELDISDGQPTPRAFYPDSISEGITAGPPVKITTLLFHRLIATWPRGMRISEPMRSNSR</sequence>
<proteinExistence type="predicted"/>
<protein>
    <recommendedName>
        <fullName evidence="3">F-box domain-containing protein</fullName>
    </recommendedName>
</protein>
<reference evidence="1 2" key="1">
    <citation type="journal article" date="2018" name="Biotechnol. Biofuels">
        <title>Integrative visual omics of the white-rot fungus Polyporus brumalis exposes the biotechnological potential of its oxidative enzymes for delignifying raw plant biomass.</title>
        <authorList>
            <person name="Miyauchi S."/>
            <person name="Rancon A."/>
            <person name="Drula E."/>
            <person name="Hage H."/>
            <person name="Chaduli D."/>
            <person name="Favel A."/>
            <person name="Grisel S."/>
            <person name="Henrissat B."/>
            <person name="Herpoel-Gimbert I."/>
            <person name="Ruiz-Duenas F.J."/>
            <person name="Chevret D."/>
            <person name="Hainaut M."/>
            <person name="Lin J."/>
            <person name="Wang M."/>
            <person name="Pangilinan J."/>
            <person name="Lipzen A."/>
            <person name="Lesage-Meessen L."/>
            <person name="Navarro D."/>
            <person name="Riley R."/>
            <person name="Grigoriev I.V."/>
            <person name="Zhou S."/>
            <person name="Raouche S."/>
            <person name="Rosso M.N."/>
        </authorList>
    </citation>
    <scope>NUCLEOTIDE SEQUENCE [LARGE SCALE GENOMIC DNA]</scope>
    <source>
        <strain evidence="1 2">BRFM 1820</strain>
    </source>
</reference>
<evidence type="ECO:0000313" key="2">
    <source>
        <dbReference type="Proteomes" id="UP000256964"/>
    </source>
</evidence>
<accession>A0A371DJP1</accession>
<gene>
    <name evidence="1" type="ORF">OH76DRAFT_123488</name>
</gene>
<keyword evidence="2" id="KW-1185">Reference proteome</keyword>